<dbReference type="Proteomes" id="UP000075902">
    <property type="component" value="Unassembled WGS sequence"/>
</dbReference>
<dbReference type="AlphaFoldDB" id="A0A182TYD9"/>
<dbReference type="VEuPathDB" id="VectorBase:AMEC010557"/>
<dbReference type="EnsemblMetazoa" id="AMEC010557-RA">
    <property type="protein sequence ID" value="AMEC010557-PA"/>
    <property type="gene ID" value="AMEC010557"/>
</dbReference>
<evidence type="ECO:0000313" key="1">
    <source>
        <dbReference type="EnsemblMetazoa" id="AMEC010557-PA"/>
    </source>
</evidence>
<reference evidence="1" key="2">
    <citation type="submission" date="2020-05" db="UniProtKB">
        <authorList>
            <consortium name="EnsemblMetazoa"/>
        </authorList>
    </citation>
    <scope>IDENTIFICATION</scope>
    <source>
        <strain evidence="1">CM1001059</strain>
    </source>
</reference>
<name>A0A182TYD9_9DIPT</name>
<evidence type="ECO:0000313" key="2">
    <source>
        <dbReference type="Proteomes" id="UP000075902"/>
    </source>
</evidence>
<organism evidence="1 2">
    <name type="scientific">Anopheles melas</name>
    <dbReference type="NCBI Taxonomy" id="34690"/>
    <lineage>
        <taxon>Eukaryota</taxon>
        <taxon>Metazoa</taxon>
        <taxon>Ecdysozoa</taxon>
        <taxon>Arthropoda</taxon>
        <taxon>Hexapoda</taxon>
        <taxon>Insecta</taxon>
        <taxon>Pterygota</taxon>
        <taxon>Neoptera</taxon>
        <taxon>Endopterygota</taxon>
        <taxon>Diptera</taxon>
        <taxon>Nematocera</taxon>
        <taxon>Culicoidea</taxon>
        <taxon>Culicidae</taxon>
        <taxon>Anophelinae</taxon>
        <taxon>Anopheles</taxon>
    </lineage>
</organism>
<reference evidence="2" key="1">
    <citation type="submission" date="2014-01" db="EMBL/GenBank/DDBJ databases">
        <title>The Genome Sequence of Anopheles melas CM1001059_A (V2).</title>
        <authorList>
            <consortium name="The Broad Institute Genomics Platform"/>
            <person name="Neafsey D.E."/>
            <person name="Besansky N."/>
            <person name="Howell P."/>
            <person name="Walton C."/>
            <person name="Young S.K."/>
            <person name="Zeng Q."/>
            <person name="Gargeya S."/>
            <person name="Fitzgerald M."/>
            <person name="Haas B."/>
            <person name="Abouelleil A."/>
            <person name="Allen A.W."/>
            <person name="Alvarado L."/>
            <person name="Arachchi H.M."/>
            <person name="Berlin A.M."/>
            <person name="Chapman S.B."/>
            <person name="Gainer-Dewar J."/>
            <person name="Goldberg J."/>
            <person name="Griggs A."/>
            <person name="Gujja S."/>
            <person name="Hansen M."/>
            <person name="Howarth C."/>
            <person name="Imamovic A."/>
            <person name="Ireland A."/>
            <person name="Larimer J."/>
            <person name="McCowan C."/>
            <person name="Murphy C."/>
            <person name="Pearson M."/>
            <person name="Poon T.W."/>
            <person name="Priest M."/>
            <person name="Roberts A."/>
            <person name="Saif S."/>
            <person name="Shea T."/>
            <person name="Sisk P."/>
            <person name="Sykes S."/>
            <person name="Wortman J."/>
            <person name="Nusbaum C."/>
            <person name="Birren B."/>
        </authorList>
    </citation>
    <scope>NUCLEOTIDE SEQUENCE [LARGE SCALE GENOMIC DNA]</scope>
    <source>
        <strain evidence="2">CM1001059</strain>
    </source>
</reference>
<proteinExistence type="predicted"/>
<protein>
    <submittedName>
        <fullName evidence="1">Uncharacterized protein</fullName>
    </submittedName>
</protein>
<sequence>MLPGVADNAETCRSVAYSLSATNLAIEQHIYHYYSSKLSLRVGGCVSLCLDRPKLPIVLHIVWRINWLIGPFQRGFPDLRPAKLSGPGYICPASFSPVPIAEHAGTDGLLTFLSIDELST</sequence>
<accession>A0A182TYD9</accession>
<keyword evidence="2" id="KW-1185">Reference proteome</keyword>